<dbReference type="GeneID" id="65883430"/>
<sequence length="178" mass="21247">MDFLLLFSFMILIDSLVIYRITKYSKDKTYNDVIKNIKMNYLYLIYGDKAKYDKKFFPILIGILILFVVLLNIFMYNSNMDIYKLIVEIVSEILIILSLVIFWKNLNIEIDVYICKKGIGFKNVFVKWGEFEGYSKKDNFIILKRKLKPKFIQKLSTSKNIYLNKDVEDIIKNFLPKK</sequence>
<protein>
    <recommendedName>
        <fullName evidence="4">DUF5673 domain-containing protein</fullName>
    </recommendedName>
</protein>
<proteinExistence type="predicted"/>
<evidence type="ECO:0008006" key="4">
    <source>
        <dbReference type="Google" id="ProtNLM"/>
    </source>
</evidence>
<feature type="transmembrane region" description="Helical" evidence="1">
    <location>
        <begin position="56"/>
        <end position="76"/>
    </location>
</feature>
<feature type="transmembrane region" description="Helical" evidence="1">
    <location>
        <begin position="82"/>
        <end position="103"/>
    </location>
</feature>
<accession>A0A8D6PTC9</accession>
<gene>
    <name evidence="2" type="ORF">MLAUSG7_0626</name>
</gene>
<keyword evidence="1" id="KW-0472">Membrane</keyword>
<reference evidence="2 3" key="1">
    <citation type="submission" date="2020-04" db="EMBL/GenBank/DDBJ databases">
        <authorList>
            <consortium name="Genoscope - CEA"/>
            <person name="William W."/>
        </authorList>
    </citation>
    <scope>NUCLEOTIDE SEQUENCE [LARGE SCALE GENOMIC DNA]</scope>
    <source>
        <strain evidence="2 3">SG7</strain>
    </source>
</reference>
<organism evidence="2 3">
    <name type="scientific">Methanocaldococcus lauensis</name>
    <dbReference type="NCBI Taxonomy" id="2546128"/>
    <lineage>
        <taxon>Archaea</taxon>
        <taxon>Methanobacteriati</taxon>
        <taxon>Methanobacteriota</taxon>
        <taxon>Methanomada group</taxon>
        <taxon>Methanococci</taxon>
        <taxon>Methanococcales</taxon>
        <taxon>Methanocaldococcaceae</taxon>
        <taxon>Methanocaldococcus</taxon>
    </lineage>
</organism>
<keyword evidence="1" id="KW-0812">Transmembrane</keyword>
<evidence type="ECO:0000256" key="1">
    <source>
        <dbReference type="SAM" id="Phobius"/>
    </source>
</evidence>
<evidence type="ECO:0000313" key="2">
    <source>
        <dbReference type="EMBL" id="CAB3288235.1"/>
    </source>
</evidence>
<keyword evidence="3" id="KW-1185">Reference proteome</keyword>
<keyword evidence="1" id="KW-1133">Transmembrane helix</keyword>
<feature type="transmembrane region" description="Helical" evidence="1">
    <location>
        <begin position="6"/>
        <end position="22"/>
    </location>
</feature>
<dbReference type="EMBL" id="LR792632">
    <property type="protein sequence ID" value="CAB3288235.1"/>
    <property type="molecule type" value="Genomic_DNA"/>
</dbReference>
<evidence type="ECO:0000313" key="3">
    <source>
        <dbReference type="Proteomes" id="UP000679213"/>
    </source>
</evidence>
<dbReference type="Proteomes" id="UP000679213">
    <property type="component" value="Chromosome I"/>
</dbReference>
<name>A0A8D6PTC9_9EURY</name>
<dbReference type="RefSeq" id="WP_214400485.1">
    <property type="nucleotide sequence ID" value="NZ_LR792632.1"/>
</dbReference>
<dbReference type="KEGG" id="mesg:MLAUSG7_0626"/>
<dbReference type="AlphaFoldDB" id="A0A8D6PTC9"/>